<feature type="domain" description="SBP-type" evidence="4">
    <location>
        <begin position="130"/>
        <end position="207"/>
    </location>
</feature>
<feature type="transmembrane region" description="Helical" evidence="3">
    <location>
        <begin position="848"/>
        <end position="865"/>
    </location>
</feature>
<feature type="region of interest" description="Disordered" evidence="2">
    <location>
        <begin position="197"/>
        <end position="226"/>
    </location>
</feature>
<evidence type="ECO:0000256" key="2">
    <source>
        <dbReference type="SAM" id="MobiDB-lite"/>
    </source>
</evidence>
<dbReference type="AlphaFoldDB" id="A0AAV6MKC6"/>
<comment type="caution">
    <text evidence="5">The sequence shown here is derived from an EMBL/GenBank/DDBJ whole genome shotgun (WGS) entry which is preliminary data.</text>
</comment>
<keyword evidence="6" id="KW-1185">Reference proteome</keyword>
<organism evidence="5 6">
    <name type="scientific">Cucurbita argyrosperma subsp. sororia</name>
    <dbReference type="NCBI Taxonomy" id="37648"/>
    <lineage>
        <taxon>Eukaryota</taxon>
        <taxon>Viridiplantae</taxon>
        <taxon>Streptophyta</taxon>
        <taxon>Embryophyta</taxon>
        <taxon>Tracheophyta</taxon>
        <taxon>Spermatophyta</taxon>
        <taxon>Magnoliopsida</taxon>
        <taxon>eudicotyledons</taxon>
        <taxon>Gunneridae</taxon>
        <taxon>Pentapetalae</taxon>
        <taxon>rosids</taxon>
        <taxon>fabids</taxon>
        <taxon>Cucurbitales</taxon>
        <taxon>Cucurbitaceae</taxon>
        <taxon>Cucurbiteae</taxon>
        <taxon>Cucurbita</taxon>
    </lineage>
</organism>
<dbReference type="Pfam" id="PF26102">
    <property type="entry name" value="Ig_SPL7"/>
    <property type="match status" value="1"/>
</dbReference>
<dbReference type="PANTHER" id="PTHR31251:SF108">
    <property type="entry name" value="SQUAMOSA PROMOTER-BINDING-LIKE PROTEIN 7"/>
    <property type="match status" value="1"/>
</dbReference>
<feature type="region of interest" description="Disordered" evidence="2">
    <location>
        <begin position="1"/>
        <end position="32"/>
    </location>
</feature>
<evidence type="ECO:0000259" key="4">
    <source>
        <dbReference type="PROSITE" id="PS51141"/>
    </source>
</evidence>
<dbReference type="EMBL" id="JAGKQH010000014">
    <property type="protein sequence ID" value="KAG6582251.1"/>
    <property type="molecule type" value="Genomic_DNA"/>
</dbReference>
<keyword evidence="3" id="KW-0812">Transmembrane</keyword>
<feature type="non-terminal residue" evidence="5">
    <location>
        <position position="1"/>
    </location>
</feature>
<gene>
    <name evidence="5" type="primary">SPL7</name>
    <name evidence="5" type="ORF">SDJN03_22253</name>
</gene>
<feature type="transmembrane region" description="Helical" evidence="3">
    <location>
        <begin position="769"/>
        <end position="787"/>
    </location>
</feature>
<dbReference type="PANTHER" id="PTHR31251">
    <property type="entry name" value="SQUAMOSA PROMOTER-BINDING-LIKE PROTEIN 4"/>
    <property type="match status" value="1"/>
</dbReference>
<feature type="compositionally biased region" description="Polar residues" evidence="2">
    <location>
        <begin position="63"/>
        <end position="77"/>
    </location>
</feature>
<keyword evidence="3" id="KW-0472">Membrane</keyword>
<dbReference type="GO" id="GO:0003677">
    <property type="term" value="F:DNA binding"/>
    <property type="evidence" value="ECO:0007669"/>
    <property type="project" value="InterPro"/>
</dbReference>
<evidence type="ECO:0000313" key="5">
    <source>
        <dbReference type="EMBL" id="KAG6582251.1"/>
    </source>
</evidence>
<dbReference type="InterPro" id="IPR004333">
    <property type="entry name" value="SBP_dom"/>
</dbReference>
<evidence type="ECO:0000256" key="1">
    <source>
        <dbReference type="PROSITE-ProRule" id="PRU00470"/>
    </source>
</evidence>
<sequence>MDNSPPSPLPQPLHDGAGMDLQLPMPDDSSTPLWDLGDLLDLAADDQFSFSLEQDNLPSASSHYLEIQSQTSPPSNSDRIRKRDPRLTCSNFLAGRVPCACPEIDAMLEEEAAATPGKKRARTARATAGTVRCQVPGCEVDISELKGYHRRHRVCLRCANAAAVVLDGETKRYCQQCGKFHVLSDFDEGKRSCRRKLERHNNRRRRKPVDSAASMESDRSGVPLEDVSCDGDVGKDNILFNNQTDQKEVVHLEPEHGLVTSTVCSAPDLQNNMDGRLTLLAMGEAQVDGGKDNSKSLTSSYCDNKSTYSSMCPTGRISFKLYDWNPAEFPRRLRLQIFEWLANMPVELEGYIRPGCIILTAFVAMPKFMWIKLLEDPTTHVHNFVVARGRPLWGRGNMLVYLNNMIFRPVEGKSVMKIERDMQAPRLHYIYPTCFEAGKPMEFVACGSHLRQPKFRSLVSFAGKYLSHDHSFVLSHCQKEGDDAKWSDHQLFKIYIPHTDHDLFGPAFVEVENHSGLSNFIPILIGDSETCSEMKTIQERLDMSLLVDATGSSHESCEHSSLRQKVHSELMMDISWLLKKPSSEHVQHIMNSSQIQRFTRLLKFLIRNDSTVILGRVLEHLKIVMENVESNGEVNGFGYPDLRFFEKYLDSARDVLQLNLHKTGNSVLHSGHPKSKGDRVSQSCSENKLVSVVPGIVLKMESRENGHFRTVAGSTSIGSVETVPLLNKNLGEKITVRAFTVKEESRKQEHSRKSCGLLFSGAHFRRQTTLFAVTFVAVCFGICAALVHSHKVGDFAVSIRSSRTARPPTCGIPFLQRMRNGRLDQNLVSLPNQQVTYLRSFGVFRAKASGSFYCLILILLFYVWSTDVNFSPVTTWRS</sequence>
<feature type="region of interest" description="Disordered" evidence="2">
    <location>
        <begin position="63"/>
        <end position="82"/>
    </location>
</feature>
<reference evidence="5 6" key="1">
    <citation type="journal article" date="2021" name="Hortic Res">
        <title>The domestication of Cucurbita argyrosperma as revealed by the genome of its wild relative.</title>
        <authorList>
            <person name="Barrera-Redondo J."/>
            <person name="Sanchez-de la Vega G."/>
            <person name="Aguirre-Liguori J.A."/>
            <person name="Castellanos-Morales G."/>
            <person name="Gutierrez-Guerrero Y.T."/>
            <person name="Aguirre-Dugua X."/>
            <person name="Aguirre-Planter E."/>
            <person name="Tenaillon M.I."/>
            <person name="Lira-Saade R."/>
            <person name="Eguiarte L.E."/>
        </authorList>
    </citation>
    <scope>NUCLEOTIDE SEQUENCE [LARGE SCALE GENOMIC DNA]</scope>
    <source>
        <strain evidence="5">JBR-2021</strain>
    </source>
</reference>
<dbReference type="Proteomes" id="UP000685013">
    <property type="component" value="Chromosome 14"/>
</dbReference>
<keyword evidence="1" id="KW-0863">Zinc-finger</keyword>
<accession>A0AAV6MKC6</accession>
<dbReference type="PROSITE" id="PS51141">
    <property type="entry name" value="ZF_SBP"/>
    <property type="match status" value="1"/>
</dbReference>
<name>A0AAV6MKC6_9ROSI</name>
<evidence type="ECO:0000313" key="6">
    <source>
        <dbReference type="Proteomes" id="UP000685013"/>
    </source>
</evidence>
<feature type="compositionally biased region" description="Basic residues" evidence="2">
    <location>
        <begin position="197"/>
        <end position="207"/>
    </location>
</feature>
<feature type="compositionally biased region" description="Pro residues" evidence="2">
    <location>
        <begin position="1"/>
        <end position="11"/>
    </location>
</feature>
<keyword evidence="3" id="KW-1133">Transmembrane helix</keyword>
<evidence type="ECO:0000256" key="3">
    <source>
        <dbReference type="SAM" id="Phobius"/>
    </source>
</evidence>
<proteinExistence type="predicted"/>
<dbReference type="Pfam" id="PF03110">
    <property type="entry name" value="SBP"/>
    <property type="match status" value="1"/>
</dbReference>
<protein>
    <submittedName>
        <fullName evidence="5">Squamosa promoter-binding-like protein 7</fullName>
    </submittedName>
</protein>
<dbReference type="InterPro" id="IPR044817">
    <property type="entry name" value="SBP-like"/>
</dbReference>
<keyword evidence="1" id="KW-0862">Zinc</keyword>
<keyword evidence="1" id="KW-0479">Metal-binding</keyword>
<dbReference type="GO" id="GO:0008270">
    <property type="term" value="F:zinc ion binding"/>
    <property type="evidence" value="ECO:0007669"/>
    <property type="project" value="UniProtKB-KW"/>
</dbReference>